<keyword evidence="1 2" id="KW-0238">DNA-binding</keyword>
<dbReference type="Proteomes" id="UP000013783">
    <property type="component" value="Unassembled WGS sequence"/>
</dbReference>
<sequence>MKTSRLNREIVIECAMALVSESGISGLRLNKIADRLEVKSPSLYTHTGSVTELRQAVVRKAMEEFREQLVDAILGRANLCAFLELGKTWTAYAKNKNAFYTVFYEKEYIRSYEKNISVFLRAAFDRIFIDCELTDKEIIQVERVMTNYFRGHADRFTEQNFDETDLISDLEIIYNGIRQNFRKVPQEI</sequence>
<organism evidence="4 6">
    <name type="scientific">Enterococcus malodoratus ATCC 43197</name>
    <dbReference type="NCBI Taxonomy" id="1158601"/>
    <lineage>
        <taxon>Bacteria</taxon>
        <taxon>Bacillati</taxon>
        <taxon>Bacillota</taxon>
        <taxon>Bacilli</taxon>
        <taxon>Lactobacillales</taxon>
        <taxon>Enterococcaceae</taxon>
        <taxon>Enterococcus</taxon>
    </lineage>
</organism>
<dbReference type="SUPFAM" id="SSF46689">
    <property type="entry name" value="Homeodomain-like"/>
    <property type="match status" value="1"/>
</dbReference>
<gene>
    <name evidence="5" type="ORF">I585_01115</name>
    <name evidence="4" type="ORF">UAI_01183</name>
</gene>
<dbReference type="eggNOG" id="COG1309">
    <property type="taxonomic scope" value="Bacteria"/>
</dbReference>
<reference evidence="5 7" key="2">
    <citation type="submission" date="2013-03" db="EMBL/GenBank/DDBJ databases">
        <title>The Genome Sequence of Enterococcus malodoratus ATCC_43197 (PacBio/Illumina hybrid assembly).</title>
        <authorList>
            <consortium name="The Broad Institute Genomics Platform"/>
            <consortium name="The Broad Institute Genome Sequencing Center for Infectious Disease"/>
            <person name="Earl A."/>
            <person name="Russ C."/>
            <person name="Gilmore M."/>
            <person name="Surin D."/>
            <person name="Walker B."/>
            <person name="Young S."/>
            <person name="Zeng Q."/>
            <person name="Gargeya S."/>
            <person name="Fitzgerald M."/>
            <person name="Haas B."/>
            <person name="Abouelleil A."/>
            <person name="Allen A.W."/>
            <person name="Alvarado L."/>
            <person name="Arachchi H.M."/>
            <person name="Berlin A.M."/>
            <person name="Chapman S.B."/>
            <person name="Gainer-Dewar J."/>
            <person name="Goldberg J."/>
            <person name="Griggs A."/>
            <person name="Gujja S."/>
            <person name="Hansen M."/>
            <person name="Howarth C."/>
            <person name="Imamovic A."/>
            <person name="Ireland A."/>
            <person name="Larimer J."/>
            <person name="McCowan C."/>
            <person name="Murphy C."/>
            <person name="Pearson M."/>
            <person name="Poon T.W."/>
            <person name="Priest M."/>
            <person name="Roberts A."/>
            <person name="Saif S."/>
            <person name="Shea T."/>
            <person name="Sisk P."/>
            <person name="Sykes S."/>
            <person name="Wortman J."/>
            <person name="Nusbaum C."/>
            <person name="Birren B."/>
        </authorList>
    </citation>
    <scope>NUCLEOTIDE SEQUENCE [LARGE SCALE GENOMIC DNA]</scope>
    <source>
        <strain evidence="5 7">ATCC 43197</strain>
    </source>
</reference>
<feature type="domain" description="HTH tetR-type" evidence="3">
    <location>
        <begin position="5"/>
        <end position="65"/>
    </location>
</feature>
<dbReference type="RefSeq" id="WP_010740051.1">
    <property type="nucleotide sequence ID" value="NZ_KB946249.1"/>
</dbReference>
<dbReference type="Gene3D" id="1.10.357.10">
    <property type="entry name" value="Tetracycline Repressor, domain 2"/>
    <property type="match status" value="1"/>
</dbReference>
<dbReference type="PROSITE" id="PS50977">
    <property type="entry name" value="HTH_TETR_2"/>
    <property type="match status" value="1"/>
</dbReference>
<evidence type="ECO:0000313" key="5">
    <source>
        <dbReference type="EMBL" id="EOT69648.1"/>
    </source>
</evidence>
<dbReference type="OrthoDB" id="71867at2"/>
<evidence type="ECO:0000256" key="1">
    <source>
        <dbReference type="ARBA" id="ARBA00023125"/>
    </source>
</evidence>
<accession>R2PD02</accession>
<dbReference type="Proteomes" id="UP000014148">
    <property type="component" value="Unassembled WGS sequence"/>
</dbReference>
<dbReference type="AlphaFoldDB" id="R2PD02"/>
<feature type="DNA-binding region" description="H-T-H motif" evidence="2">
    <location>
        <begin position="28"/>
        <end position="47"/>
    </location>
</feature>
<evidence type="ECO:0000313" key="4">
    <source>
        <dbReference type="EMBL" id="EOH81138.1"/>
    </source>
</evidence>
<dbReference type="STRING" id="71451.RV07_GL002217"/>
<comment type="caution">
    <text evidence="4">The sequence shown here is derived from an EMBL/GenBank/DDBJ whole genome shotgun (WGS) entry which is preliminary data.</text>
</comment>
<evidence type="ECO:0000313" key="6">
    <source>
        <dbReference type="Proteomes" id="UP000013783"/>
    </source>
</evidence>
<dbReference type="EMBL" id="AJAK01000007">
    <property type="protein sequence ID" value="EOH81138.1"/>
    <property type="molecule type" value="Genomic_DNA"/>
</dbReference>
<evidence type="ECO:0000259" key="3">
    <source>
        <dbReference type="PROSITE" id="PS50977"/>
    </source>
</evidence>
<proteinExistence type="predicted"/>
<reference evidence="4 6" key="1">
    <citation type="submission" date="2013-02" db="EMBL/GenBank/DDBJ databases">
        <title>The Genome Sequence of Enterococcus malodoratus ATCC_43197.</title>
        <authorList>
            <consortium name="The Broad Institute Genome Sequencing Platform"/>
            <consortium name="The Broad Institute Genome Sequencing Center for Infectious Disease"/>
            <person name="Earl A.M."/>
            <person name="Gilmore M.S."/>
            <person name="Lebreton F."/>
            <person name="Walker B."/>
            <person name="Young S.K."/>
            <person name="Zeng Q."/>
            <person name="Gargeya S."/>
            <person name="Fitzgerald M."/>
            <person name="Haas B."/>
            <person name="Abouelleil A."/>
            <person name="Alvarado L."/>
            <person name="Arachchi H.M."/>
            <person name="Berlin A.M."/>
            <person name="Chapman S.B."/>
            <person name="Dewar J."/>
            <person name="Goldberg J."/>
            <person name="Griggs A."/>
            <person name="Gujja S."/>
            <person name="Hansen M."/>
            <person name="Howarth C."/>
            <person name="Imamovic A."/>
            <person name="Larimer J."/>
            <person name="McCowan C."/>
            <person name="Murphy C."/>
            <person name="Neiman D."/>
            <person name="Pearson M."/>
            <person name="Priest M."/>
            <person name="Roberts A."/>
            <person name="Saif S."/>
            <person name="Shea T."/>
            <person name="Sisk P."/>
            <person name="Sykes S."/>
            <person name="Wortman J."/>
            <person name="Nusbaum C."/>
            <person name="Birren B."/>
        </authorList>
    </citation>
    <scope>NUCLEOTIDE SEQUENCE [LARGE SCALE GENOMIC DNA]</scope>
    <source>
        <strain evidence="4 6">ATCC 43197</strain>
    </source>
</reference>
<name>R2PD02_9ENTE</name>
<dbReference type="EMBL" id="ASWA01000002">
    <property type="protein sequence ID" value="EOT69648.1"/>
    <property type="molecule type" value="Genomic_DNA"/>
</dbReference>
<dbReference type="InterPro" id="IPR001647">
    <property type="entry name" value="HTH_TetR"/>
</dbReference>
<dbReference type="InterPro" id="IPR009057">
    <property type="entry name" value="Homeodomain-like_sf"/>
</dbReference>
<dbReference type="PATRIC" id="fig|1158601.3.peg.1154"/>
<protein>
    <recommendedName>
        <fullName evidence="3">HTH tetR-type domain-containing protein</fullName>
    </recommendedName>
</protein>
<dbReference type="GO" id="GO:0003677">
    <property type="term" value="F:DNA binding"/>
    <property type="evidence" value="ECO:0007669"/>
    <property type="project" value="UniProtKB-UniRule"/>
</dbReference>
<evidence type="ECO:0000313" key="7">
    <source>
        <dbReference type="Proteomes" id="UP000014148"/>
    </source>
</evidence>
<keyword evidence="7" id="KW-1185">Reference proteome</keyword>
<dbReference type="GeneID" id="79787013"/>
<evidence type="ECO:0000256" key="2">
    <source>
        <dbReference type="PROSITE-ProRule" id="PRU00335"/>
    </source>
</evidence>